<dbReference type="EMBL" id="JACVVK020000034">
    <property type="protein sequence ID" value="KAK7501010.1"/>
    <property type="molecule type" value="Genomic_DNA"/>
</dbReference>
<reference evidence="1 2" key="1">
    <citation type="journal article" date="2023" name="Sci. Data">
        <title>Genome assembly of the Korean intertidal mud-creeper Batillaria attramentaria.</title>
        <authorList>
            <person name="Patra A.K."/>
            <person name="Ho P.T."/>
            <person name="Jun S."/>
            <person name="Lee S.J."/>
            <person name="Kim Y."/>
            <person name="Won Y.J."/>
        </authorList>
    </citation>
    <scope>NUCLEOTIDE SEQUENCE [LARGE SCALE GENOMIC DNA]</scope>
    <source>
        <strain evidence="1">Wonlab-2016</strain>
    </source>
</reference>
<gene>
    <name evidence="1" type="ORF">BaRGS_00007890</name>
</gene>
<name>A0ABD0LNI3_9CAEN</name>
<evidence type="ECO:0000313" key="1">
    <source>
        <dbReference type="EMBL" id="KAK7501010.1"/>
    </source>
</evidence>
<protein>
    <submittedName>
        <fullName evidence="1">Uncharacterized protein</fullName>
    </submittedName>
</protein>
<evidence type="ECO:0000313" key="2">
    <source>
        <dbReference type="Proteomes" id="UP001519460"/>
    </source>
</evidence>
<comment type="caution">
    <text evidence="1">The sequence shown here is derived from an EMBL/GenBank/DDBJ whole genome shotgun (WGS) entry which is preliminary data.</text>
</comment>
<dbReference type="AlphaFoldDB" id="A0ABD0LNI3"/>
<organism evidence="1 2">
    <name type="scientific">Batillaria attramentaria</name>
    <dbReference type="NCBI Taxonomy" id="370345"/>
    <lineage>
        <taxon>Eukaryota</taxon>
        <taxon>Metazoa</taxon>
        <taxon>Spiralia</taxon>
        <taxon>Lophotrochozoa</taxon>
        <taxon>Mollusca</taxon>
        <taxon>Gastropoda</taxon>
        <taxon>Caenogastropoda</taxon>
        <taxon>Sorbeoconcha</taxon>
        <taxon>Cerithioidea</taxon>
        <taxon>Batillariidae</taxon>
        <taxon>Batillaria</taxon>
    </lineage>
</organism>
<dbReference type="Proteomes" id="UP001519460">
    <property type="component" value="Unassembled WGS sequence"/>
</dbReference>
<accession>A0ABD0LNI3</accession>
<keyword evidence="2" id="KW-1185">Reference proteome</keyword>
<proteinExistence type="predicted"/>
<sequence length="148" mass="16958">MNIHLPPYPHPSSPLSRDKALASAKTFLKFSSRVDKRFSVRAAERVWFFQEFSFSFLTRVFPFYLSPSRSLRRKKGVPFLPTNSPRLECEAEAMQIPSLGKRAYFIKDLDKDFGVARHATRMSNGRGSLLASVCRTFVPVTIPMSLRR</sequence>